<dbReference type="InterPro" id="IPR001005">
    <property type="entry name" value="SANT/Myb"/>
</dbReference>
<dbReference type="Proteomes" id="UP001185012">
    <property type="component" value="Unassembled WGS sequence"/>
</dbReference>
<dbReference type="InterPro" id="IPR009057">
    <property type="entry name" value="Homeodomain-like_sf"/>
</dbReference>
<gene>
    <name evidence="3" type="ORF">JOE21_003435</name>
</gene>
<sequence length="143" mass="17483">MSRDWTTEEDRILLQMAVQCKKAGMPRARTFEMIGERLGRSSSTCYHRWKSLANIRKGTEMEPPPTEKRWTERDGEYQQLKERLYQLEQQINTNNEEMRQWIRENRKLREEMKFFETLLLEEYQLLLNLLNKNRRSARLQQLD</sequence>
<name>A0ABU1IRJ7_9BACL</name>
<comment type="caution">
    <text evidence="3">The sequence shown here is derived from an EMBL/GenBank/DDBJ whole genome shotgun (WGS) entry which is preliminary data.</text>
</comment>
<reference evidence="3 4" key="1">
    <citation type="submission" date="2023-07" db="EMBL/GenBank/DDBJ databases">
        <title>Genomic Encyclopedia of Type Strains, Phase IV (KMG-IV): sequencing the most valuable type-strain genomes for metagenomic binning, comparative biology and taxonomic classification.</title>
        <authorList>
            <person name="Goeker M."/>
        </authorList>
    </citation>
    <scope>NUCLEOTIDE SEQUENCE [LARGE SCALE GENOMIC DNA]</scope>
    <source>
        <strain evidence="3 4">DSM 45903</strain>
    </source>
</reference>
<protein>
    <recommendedName>
        <fullName evidence="2">Myb-like domain-containing protein</fullName>
    </recommendedName>
</protein>
<feature type="coiled-coil region" evidence="1">
    <location>
        <begin position="77"/>
        <end position="140"/>
    </location>
</feature>
<evidence type="ECO:0000313" key="4">
    <source>
        <dbReference type="Proteomes" id="UP001185012"/>
    </source>
</evidence>
<organism evidence="3 4">
    <name type="scientific">Desmospora profundinema</name>
    <dbReference type="NCBI Taxonomy" id="1571184"/>
    <lineage>
        <taxon>Bacteria</taxon>
        <taxon>Bacillati</taxon>
        <taxon>Bacillota</taxon>
        <taxon>Bacilli</taxon>
        <taxon>Bacillales</taxon>
        <taxon>Thermoactinomycetaceae</taxon>
        <taxon>Desmospora</taxon>
    </lineage>
</organism>
<dbReference type="SUPFAM" id="SSF46689">
    <property type="entry name" value="Homeodomain-like"/>
    <property type="match status" value="1"/>
</dbReference>
<accession>A0ABU1IRJ7</accession>
<feature type="domain" description="Myb-like" evidence="2">
    <location>
        <begin position="1"/>
        <end position="53"/>
    </location>
</feature>
<dbReference type="RefSeq" id="WP_309868447.1">
    <property type="nucleotide sequence ID" value="NZ_JAVDQG010000009.1"/>
</dbReference>
<dbReference type="PROSITE" id="PS50090">
    <property type="entry name" value="MYB_LIKE"/>
    <property type="match status" value="1"/>
</dbReference>
<keyword evidence="4" id="KW-1185">Reference proteome</keyword>
<keyword evidence="1" id="KW-0175">Coiled coil</keyword>
<evidence type="ECO:0000256" key="1">
    <source>
        <dbReference type="SAM" id="Coils"/>
    </source>
</evidence>
<dbReference type="SMART" id="SM00717">
    <property type="entry name" value="SANT"/>
    <property type="match status" value="1"/>
</dbReference>
<dbReference type="EMBL" id="JAVDQG010000009">
    <property type="protein sequence ID" value="MDR6227420.1"/>
    <property type="molecule type" value="Genomic_DNA"/>
</dbReference>
<evidence type="ECO:0000313" key="3">
    <source>
        <dbReference type="EMBL" id="MDR6227420.1"/>
    </source>
</evidence>
<dbReference type="Gene3D" id="1.10.10.60">
    <property type="entry name" value="Homeodomain-like"/>
    <property type="match status" value="1"/>
</dbReference>
<proteinExistence type="predicted"/>
<evidence type="ECO:0000259" key="2">
    <source>
        <dbReference type="PROSITE" id="PS50090"/>
    </source>
</evidence>
<dbReference type="Pfam" id="PF13921">
    <property type="entry name" value="Myb_DNA-bind_6"/>
    <property type="match status" value="1"/>
</dbReference>